<evidence type="ECO:0000313" key="2">
    <source>
        <dbReference type="EMBL" id="MBD1389734.1"/>
    </source>
</evidence>
<dbReference type="InterPro" id="IPR003141">
    <property type="entry name" value="Pol/His_phosphatase_N"/>
</dbReference>
<dbReference type="InterPro" id="IPR052018">
    <property type="entry name" value="PHP_domain"/>
</dbReference>
<comment type="caution">
    <text evidence="2">The sequence shown here is derived from an EMBL/GenBank/DDBJ whole genome shotgun (WGS) entry which is preliminary data.</text>
</comment>
<dbReference type="InterPro" id="IPR004013">
    <property type="entry name" value="PHP_dom"/>
</dbReference>
<evidence type="ECO:0000313" key="3">
    <source>
        <dbReference type="Proteomes" id="UP000638014"/>
    </source>
</evidence>
<name>A0A8J6QS65_9GAMM</name>
<gene>
    <name evidence="2" type="ORF">IC617_09855</name>
</gene>
<dbReference type="InterPro" id="IPR016195">
    <property type="entry name" value="Pol/histidinol_Pase-like"/>
</dbReference>
<dbReference type="SMART" id="SM00481">
    <property type="entry name" value="POLIIIAc"/>
    <property type="match status" value="1"/>
</dbReference>
<dbReference type="Proteomes" id="UP000638014">
    <property type="component" value="Unassembled WGS sequence"/>
</dbReference>
<dbReference type="RefSeq" id="WP_191144839.1">
    <property type="nucleotide sequence ID" value="NZ_JACXAF010000011.1"/>
</dbReference>
<dbReference type="SUPFAM" id="SSF89550">
    <property type="entry name" value="PHP domain-like"/>
    <property type="match status" value="1"/>
</dbReference>
<protein>
    <submittedName>
        <fullName evidence="2">PHP domain-containing protein</fullName>
    </submittedName>
</protein>
<dbReference type="PANTHER" id="PTHR42924:SF11">
    <property type="entry name" value="POLYMERASE_HISTIDINOL PHOSPHATASE N-TERMINAL DOMAIN-CONTAINING PROTEIN"/>
    <property type="match status" value="1"/>
</dbReference>
<reference evidence="2" key="1">
    <citation type="submission" date="2020-09" db="EMBL/GenBank/DDBJ databases">
        <title>A novel bacterium of genus Neiella, isolated from South China Sea.</title>
        <authorList>
            <person name="Huang H."/>
            <person name="Mo K."/>
            <person name="Hu Y."/>
        </authorList>
    </citation>
    <scope>NUCLEOTIDE SEQUENCE</scope>
    <source>
        <strain evidence="2">HB171785</strain>
    </source>
</reference>
<dbReference type="Gene3D" id="3.20.20.140">
    <property type="entry name" value="Metal-dependent hydrolases"/>
    <property type="match status" value="1"/>
</dbReference>
<organism evidence="2 3">
    <name type="scientific">Neiella litorisoli</name>
    <dbReference type="NCBI Taxonomy" id="2771431"/>
    <lineage>
        <taxon>Bacteria</taxon>
        <taxon>Pseudomonadati</taxon>
        <taxon>Pseudomonadota</taxon>
        <taxon>Gammaproteobacteria</taxon>
        <taxon>Alteromonadales</taxon>
        <taxon>Echinimonadaceae</taxon>
        <taxon>Neiella</taxon>
    </lineage>
</organism>
<dbReference type="Pfam" id="PF02811">
    <property type="entry name" value="PHP"/>
    <property type="match status" value="1"/>
</dbReference>
<accession>A0A8J6QS65</accession>
<dbReference type="AlphaFoldDB" id="A0A8J6QS65"/>
<dbReference type="EMBL" id="JACXAF010000011">
    <property type="protein sequence ID" value="MBD1389734.1"/>
    <property type="molecule type" value="Genomic_DNA"/>
</dbReference>
<dbReference type="PANTHER" id="PTHR42924">
    <property type="entry name" value="EXONUCLEASE"/>
    <property type="match status" value="1"/>
</dbReference>
<dbReference type="GO" id="GO:0035312">
    <property type="term" value="F:5'-3' DNA exonuclease activity"/>
    <property type="evidence" value="ECO:0007669"/>
    <property type="project" value="TreeGrafter"/>
</dbReference>
<keyword evidence="3" id="KW-1185">Reference proteome</keyword>
<proteinExistence type="predicted"/>
<dbReference type="GO" id="GO:0004534">
    <property type="term" value="F:5'-3' RNA exonuclease activity"/>
    <property type="evidence" value="ECO:0007669"/>
    <property type="project" value="TreeGrafter"/>
</dbReference>
<evidence type="ECO:0000259" key="1">
    <source>
        <dbReference type="SMART" id="SM00481"/>
    </source>
</evidence>
<feature type="domain" description="Polymerase/histidinol phosphatase N-terminal" evidence="1">
    <location>
        <begin position="452"/>
        <end position="526"/>
    </location>
</feature>
<sequence length="838" mass="92013">MKSILRKLLVIGITGLVLTGVFVFALLSSEPVVAPTKTLSPRDVQAAKNKVKAIRQQLIARRSKVELNLSQQDIDAIMAVASYSIPNMQFAGSVTPYGMAVAGSASVPIAGSRYLNVSCMLLPDFDASGLQDCRIGSIPLPSGLIQAVAVTGFGWVFGDDAKRTLDQLISGAQFRAGQLALVADKPVDFREQIKGGIQGLANTAKTIHRQKQIDTATIDIYLATLRTMDNSSPSLAPYMTEVMRTAMARTSAGADPATENTAALWALAIKFGTYRFASLAGYDNKPDVGKRRSASLQGRKDLALHFLYSAILEQLGRAQLAFSIGEIKELLDANQGGSGYSFADLAADKAGLKFSEWIGDDDHARAAQDLLAFEGSENSFFPMVHDLPEGLREQEFKLIFDSVGSEKYRALERHIDKRIEQLPLYSGNDNGARTRAYQAPVDTIERGDWFIVDTHIHTKFSDGSHTVAEVADKAASFGCDAIAIADHGDRNLKKVASKSYVEAIRNADYAHPDMSILTGLEWNIAPFMGREHATVLFPQSDDVLAQISTFRNRYDSYKKRSEEMMTAEPGLKYLADINVYGTQPVVFYNHPSRKSFYLSEVGHDMTTWMAASDLVVGMSGAPGHQKKKGKNNGSYSLKHRTIGGWDPAVAKVGGQWDQLLQSGLNVWGARANSDFHNTQMDYWPCQFSSTHVYARSNRHNDVIRALHAGQFWAQHGRFVDALDFSVSTSNGQSLVMGQVGENRKGQQARVNVAIQLAAQDWQGQRAPLTELELIVVMSNSIRTYPLPFQATATGRIEVTHPLPINSDSTVVRLRGVSQQTGRRDYWFYSNPIRIQGQG</sequence>